<dbReference type="EMBL" id="JAVRAF010000001">
    <property type="protein sequence ID" value="MDX8301303.1"/>
    <property type="molecule type" value="Genomic_DNA"/>
</dbReference>
<sequence length="127" mass="12962">MRKGLYHNLAAKPALASASQAAATDGIEIDRKGSQGLMFVLNTGAVTGAGDFGVKVQESDASGSGYTDAAADDVISGVPATLVAASAYQVEYIGKKRFVRLSLTKAGGTSIQMGAIALIGHQHLQLP</sequence>
<accession>A0AAW9FCA0</accession>
<organism evidence="1">
    <name type="scientific">Agrobacterium rosae</name>
    <dbReference type="NCBI Taxonomy" id="1972867"/>
    <lineage>
        <taxon>Bacteria</taxon>
        <taxon>Pseudomonadati</taxon>
        <taxon>Pseudomonadota</taxon>
        <taxon>Alphaproteobacteria</taxon>
        <taxon>Hyphomicrobiales</taxon>
        <taxon>Rhizobiaceae</taxon>
        <taxon>Rhizobium/Agrobacterium group</taxon>
        <taxon>Agrobacterium</taxon>
    </lineage>
</organism>
<protein>
    <submittedName>
        <fullName evidence="1">Uncharacterized protein</fullName>
    </submittedName>
</protein>
<reference evidence="1" key="1">
    <citation type="journal article" date="2023" name="Phytobiomes J">
        <title>Deciphering the key players within the bacterial microbiota associated with aerial crown gall tumors on rhododendron: Insights into the gallobiome.</title>
        <authorList>
            <person name="Kuzmanovic N."/>
            <person name="Nesme J."/>
            <person name="Wolf J."/>
            <person name="Neumann-Schaal M."/>
            <person name="Petersen J."/>
            <person name="Fernandez-Gnecco G."/>
            <person name="Sproeer C."/>
            <person name="Bunk B."/>
            <person name="Overmann J."/>
            <person name="Sorensen S.J."/>
            <person name="Idczak E."/>
            <person name="Smalla K."/>
        </authorList>
    </citation>
    <scope>NUCLEOTIDE SEQUENCE</scope>
    <source>
        <strain evidence="1">Rho-11.1</strain>
    </source>
</reference>
<dbReference type="RefSeq" id="WP_320202395.1">
    <property type="nucleotide sequence ID" value="NZ_CP192781.1"/>
</dbReference>
<name>A0AAW9FCA0_9HYPH</name>
<gene>
    <name evidence="1" type="ORF">RMR22_03535</name>
</gene>
<dbReference type="AlphaFoldDB" id="A0AAW9FCA0"/>
<evidence type="ECO:0000313" key="1">
    <source>
        <dbReference type="EMBL" id="MDX8301303.1"/>
    </source>
</evidence>
<comment type="caution">
    <text evidence="1">The sequence shown here is derived from an EMBL/GenBank/DDBJ whole genome shotgun (WGS) entry which is preliminary data.</text>
</comment>
<proteinExistence type="predicted"/>